<dbReference type="AlphaFoldDB" id="A0AAJ0U793"/>
<gene>
    <name evidence="2" type="ORF">CKO40_16505</name>
</gene>
<evidence type="ECO:0000256" key="1">
    <source>
        <dbReference type="SAM" id="MobiDB-lite"/>
    </source>
</evidence>
<sequence length="196" mass="22759">MPGDRSDQRWPDEPSSVDYGWGDAYGSSDNWSGGQRWRDERGGAYDAPLPPAPRSEFRSRSLYEDFSRHRRGPQVGYPKAGDPGPDRMDWRDERSGPWGAMSRQTEVEAGVRYRGYEFRHDPDLGAPGRHRQNGWEFRPLTSREQERIRSEGLYPRIDEGDYRQRGPWRSYEDEGTAFGYHSRGSDFGGEQYPEFQ</sequence>
<proteinExistence type="predicted"/>
<feature type="compositionally biased region" description="Basic and acidic residues" evidence="1">
    <location>
        <begin position="1"/>
        <end position="12"/>
    </location>
</feature>
<feature type="compositionally biased region" description="Basic and acidic residues" evidence="1">
    <location>
        <begin position="55"/>
        <end position="67"/>
    </location>
</feature>
<name>A0AAJ0U793_9GAMM</name>
<dbReference type="Proteomes" id="UP001296776">
    <property type="component" value="Unassembled WGS sequence"/>
</dbReference>
<reference evidence="2" key="1">
    <citation type="submission" date="2017-08" db="EMBL/GenBank/DDBJ databases">
        <authorList>
            <person name="Imhoff J.F."/>
            <person name="Rahn T."/>
            <person name="Kuenzel S."/>
            <person name="Neulinger S.C."/>
        </authorList>
    </citation>
    <scope>NUCLEOTIDE SEQUENCE</scope>
    <source>
        <strain evidence="2">DSM 11080</strain>
    </source>
</reference>
<feature type="region of interest" description="Disordered" evidence="1">
    <location>
        <begin position="118"/>
        <end position="196"/>
    </location>
</feature>
<reference evidence="2" key="2">
    <citation type="journal article" date="2020" name="Microorganisms">
        <title>Osmotic Adaptation and Compatible Solute Biosynthesis of Phototrophic Bacteria as Revealed from Genome Analyses.</title>
        <authorList>
            <person name="Imhoff J.F."/>
            <person name="Rahn T."/>
            <person name="Kunzel S."/>
            <person name="Keller A."/>
            <person name="Neulinger S.C."/>
        </authorList>
    </citation>
    <scope>NUCLEOTIDE SEQUENCE</scope>
    <source>
        <strain evidence="2">DSM 11080</strain>
    </source>
</reference>
<feature type="compositionally biased region" description="Basic and acidic residues" evidence="1">
    <location>
        <begin position="84"/>
        <end position="95"/>
    </location>
</feature>
<organism evidence="2 3">
    <name type="scientific">Halochromatium glycolicum</name>
    <dbReference type="NCBI Taxonomy" id="85075"/>
    <lineage>
        <taxon>Bacteria</taxon>
        <taxon>Pseudomonadati</taxon>
        <taxon>Pseudomonadota</taxon>
        <taxon>Gammaproteobacteria</taxon>
        <taxon>Chromatiales</taxon>
        <taxon>Chromatiaceae</taxon>
        <taxon>Halochromatium</taxon>
    </lineage>
</organism>
<feature type="region of interest" description="Disordered" evidence="1">
    <location>
        <begin position="1"/>
        <end position="103"/>
    </location>
</feature>
<feature type="compositionally biased region" description="Basic and acidic residues" evidence="1">
    <location>
        <begin position="141"/>
        <end position="164"/>
    </location>
</feature>
<keyword evidence="3" id="KW-1185">Reference proteome</keyword>
<evidence type="ECO:0000313" key="2">
    <source>
        <dbReference type="EMBL" id="MBK1706105.1"/>
    </source>
</evidence>
<comment type="caution">
    <text evidence="2">The sequence shown here is derived from an EMBL/GenBank/DDBJ whole genome shotgun (WGS) entry which is preliminary data.</text>
</comment>
<dbReference type="EMBL" id="NRSJ01000034">
    <property type="protein sequence ID" value="MBK1706105.1"/>
    <property type="molecule type" value="Genomic_DNA"/>
</dbReference>
<protein>
    <submittedName>
        <fullName evidence="2">Uncharacterized protein</fullName>
    </submittedName>
</protein>
<evidence type="ECO:0000313" key="3">
    <source>
        <dbReference type="Proteomes" id="UP001296776"/>
    </source>
</evidence>
<accession>A0AAJ0U793</accession>